<evidence type="ECO:0000313" key="13">
    <source>
        <dbReference type="EMBL" id="GLR65854.1"/>
    </source>
</evidence>
<reference evidence="14" key="1">
    <citation type="journal article" date="2019" name="Int. J. Syst. Evol. Microbiol.">
        <title>The Global Catalogue of Microorganisms (GCM) 10K type strain sequencing project: providing services to taxonomists for standard genome sequencing and annotation.</title>
        <authorList>
            <consortium name="The Broad Institute Genomics Platform"/>
            <consortium name="The Broad Institute Genome Sequencing Center for Infectious Disease"/>
            <person name="Wu L."/>
            <person name="Ma J."/>
        </authorList>
    </citation>
    <scope>NUCLEOTIDE SEQUENCE [LARGE SCALE GENOMIC DNA]</scope>
    <source>
        <strain evidence="14">NBRC 112502</strain>
    </source>
</reference>
<dbReference type="Pfam" id="PF02163">
    <property type="entry name" value="Peptidase_M50"/>
    <property type="match status" value="1"/>
</dbReference>
<dbReference type="NCBIfam" id="TIGR00054">
    <property type="entry name" value="RIP metalloprotease RseP"/>
    <property type="match status" value="1"/>
</dbReference>
<evidence type="ECO:0000256" key="6">
    <source>
        <dbReference type="ARBA" id="ARBA00022801"/>
    </source>
</evidence>
<keyword evidence="4" id="KW-0645">Protease</keyword>
<proteinExistence type="inferred from homology"/>
<dbReference type="SMART" id="SM00228">
    <property type="entry name" value="PDZ"/>
    <property type="match status" value="1"/>
</dbReference>
<evidence type="ECO:0000256" key="3">
    <source>
        <dbReference type="ARBA" id="ARBA00007931"/>
    </source>
</evidence>
<dbReference type="GO" id="GO:0008237">
    <property type="term" value="F:metallopeptidase activity"/>
    <property type="evidence" value="ECO:0007669"/>
    <property type="project" value="UniProtKB-KW"/>
</dbReference>
<evidence type="ECO:0000259" key="12">
    <source>
        <dbReference type="PROSITE" id="PS50106"/>
    </source>
</evidence>
<keyword evidence="6 11" id="KW-0378">Hydrolase</keyword>
<dbReference type="InterPro" id="IPR036034">
    <property type="entry name" value="PDZ_sf"/>
</dbReference>
<dbReference type="PANTHER" id="PTHR42837:SF2">
    <property type="entry name" value="MEMBRANE METALLOPROTEASE ARASP2, CHLOROPLASTIC-RELATED"/>
    <property type="match status" value="1"/>
</dbReference>
<dbReference type="PROSITE" id="PS50106">
    <property type="entry name" value="PDZ"/>
    <property type="match status" value="1"/>
</dbReference>
<dbReference type="InterPro" id="IPR008915">
    <property type="entry name" value="Peptidase_M50"/>
</dbReference>
<dbReference type="Gene3D" id="2.30.42.10">
    <property type="match status" value="1"/>
</dbReference>
<dbReference type="CDD" id="cd23081">
    <property type="entry name" value="cpPDZ_EcRseP-like"/>
    <property type="match status" value="1"/>
</dbReference>
<dbReference type="EMBL" id="BSOS01000007">
    <property type="protein sequence ID" value="GLR65854.1"/>
    <property type="molecule type" value="Genomic_DNA"/>
</dbReference>
<feature type="transmembrane region" description="Helical" evidence="11">
    <location>
        <begin position="325"/>
        <end position="343"/>
    </location>
</feature>
<evidence type="ECO:0000256" key="9">
    <source>
        <dbReference type="ARBA" id="ARBA00023049"/>
    </source>
</evidence>
<evidence type="ECO:0000313" key="14">
    <source>
        <dbReference type="Proteomes" id="UP001156641"/>
    </source>
</evidence>
<comment type="subcellular location">
    <subcellularLocation>
        <location evidence="2">Membrane</location>
        <topology evidence="2">Multi-pass membrane protein</topology>
    </subcellularLocation>
</comment>
<evidence type="ECO:0000256" key="8">
    <source>
        <dbReference type="ARBA" id="ARBA00022989"/>
    </source>
</evidence>
<keyword evidence="9 11" id="KW-0482">Metalloprotease</keyword>
<dbReference type="SUPFAM" id="SSF50156">
    <property type="entry name" value="PDZ domain-like"/>
    <property type="match status" value="1"/>
</dbReference>
<evidence type="ECO:0000256" key="1">
    <source>
        <dbReference type="ARBA" id="ARBA00001947"/>
    </source>
</evidence>
<feature type="transmembrane region" description="Helical" evidence="11">
    <location>
        <begin position="98"/>
        <end position="120"/>
    </location>
</feature>
<dbReference type="InterPro" id="IPR041489">
    <property type="entry name" value="PDZ_6"/>
</dbReference>
<dbReference type="CDD" id="cd06163">
    <property type="entry name" value="S2P-M50_PDZ_RseP-like"/>
    <property type="match status" value="1"/>
</dbReference>
<keyword evidence="7 11" id="KW-0862">Zinc</keyword>
<dbReference type="RefSeq" id="WP_284256403.1">
    <property type="nucleotide sequence ID" value="NZ_BSOS01000007.1"/>
</dbReference>
<keyword evidence="14" id="KW-1185">Reference proteome</keyword>
<name>A0ABQ6A100_9PROT</name>
<dbReference type="Proteomes" id="UP001156641">
    <property type="component" value="Unassembled WGS sequence"/>
</dbReference>
<dbReference type="Pfam" id="PF17820">
    <property type="entry name" value="PDZ_6"/>
    <property type="match status" value="1"/>
</dbReference>
<dbReference type="EC" id="3.4.24.-" evidence="11"/>
<dbReference type="PANTHER" id="PTHR42837">
    <property type="entry name" value="REGULATOR OF SIGMA-E PROTEASE RSEP"/>
    <property type="match status" value="1"/>
</dbReference>
<feature type="transmembrane region" description="Helical" evidence="11">
    <location>
        <begin position="270"/>
        <end position="289"/>
    </location>
</feature>
<feature type="transmembrane region" description="Helical" evidence="11">
    <location>
        <begin position="6"/>
        <end position="28"/>
    </location>
</feature>
<keyword evidence="5 11" id="KW-0812">Transmembrane</keyword>
<evidence type="ECO:0000256" key="7">
    <source>
        <dbReference type="ARBA" id="ARBA00022833"/>
    </source>
</evidence>
<feature type="domain" description="PDZ" evidence="12">
    <location>
        <begin position="118"/>
        <end position="161"/>
    </location>
</feature>
<evidence type="ECO:0000256" key="2">
    <source>
        <dbReference type="ARBA" id="ARBA00004141"/>
    </source>
</evidence>
<evidence type="ECO:0000256" key="11">
    <source>
        <dbReference type="RuleBase" id="RU362031"/>
    </source>
</evidence>
<sequence length="360" mass="37870">MFDTARTILTYAFVLGVLVFFHELGHYLAARARGVVVEVFSVGFGPALVSWRAKSGTVWKVSVLPLGGYVKMQGWGEPNDPAPPVPGSFAGASLGSKAFIVAAGPLANLLLAFVLFSGLFMTVGRVVVQPVFSTVEPASPAAAAGLRAGDRVLAVDGEQVKTFNRLQDIVSQHPDVSMDFTLLRQGKVIDQQVTLGDVTLDGTKIGHLGVAGSVSSIQHFSPPEAVAAAAVETWHDGSGMLAGLYNLAVHRQGLGQLAGPLGIAEVTGQVAALGIISVISFIAFLSINLGLINLVPIPILDGGHLLFYLAEAIYGRPLPARAMDIGLRFGAALIISLFFLTTFNDLSRMGAVNWVMHLFG</sequence>
<protein>
    <recommendedName>
        <fullName evidence="11">Zinc metalloprotease</fullName>
        <ecNumber evidence="11">3.4.24.-</ecNumber>
    </recommendedName>
</protein>
<accession>A0ABQ6A100</accession>
<keyword evidence="8 11" id="KW-1133">Transmembrane helix</keyword>
<comment type="caution">
    <text evidence="13">The sequence shown here is derived from an EMBL/GenBank/DDBJ whole genome shotgun (WGS) entry which is preliminary data.</text>
</comment>
<evidence type="ECO:0000256" key="5">
    <source>
        <dbReference type="ARBA" id="ARBA00022692"/>
    </source>
</evidence>
<gene>
    <name evidence="13" type="ORF">GCM10010909_05320</name>
</gene>
<dbReference type="InterPro" id="IPR001478">
    <property type="entry name" value="PDZ"/>
</dbReference>
<comment type="cofactor">
    <cofactor evidence="1 11">
        <name>Zn(2+)</name>
        <dbReference type="ChEBI" id="CHEBI:29105"/>
    </cofactor>
</comment>
<keyword evidence="11" id="KW-0479">Metal-binding</keyword>
<comment type="similarity">
    <text evidence="3 11">Belongs to the peptidase M50B family.</text>
</comment>
<evidence type="ECO:0000256" key="10">
    <source>
        <dbReference type="ARBA" id="ARBA00023136"/>
    </source>
</evidence>
<evidence type="ECO:0000256" key="4">
    <source>
        <dbReference type="ARBA" id="ARBA00022670"/>
    </source>
</evidence>
<organism evidence="13 14">
    <name type="scientific">Acidocella aquatica</name>
    <dbReference type="NCBI Taxonomy" id="1922313"/>
    <lineage>
        <taxon>Bacteria</taxon>
        <taxon>Pseudomonadati</taxon>
        <taxon>Pseudomonadota</taxon>
        <taxon>Alphaproteobacteria</taxon>
        <taxon>Acetobacterales</taxon>
        <taxon>Acidocellaceae</taxon>
        <taxon>Acidocella</taxon>
    </lineage>
</organism>
<keyword evidence="10 11" id="KW-0472">Membrane</keyword>
<dbReference type="InterPro" id="IPR004387">
    <property type="entry name" value="Pept_M50_Zn"/>
</dbReference>